<evidence type="ECO:0000256" key="2">
    <source>
        <dbReference type="ARBA" id="ARBA00022475"/>
    </source>
</evidence>
<evidence type="ECO:0000313" key="7">
    <source>
        <dbReference type="EMBL" id="MFD1397979.1"/>
    </source>
</evidence>
<accession>A0ABW4BBU6</accession>
<organism evidence="7 8">
    <name type="scientific">Lacticaseibacillus suilingensis</name>
    <dbReference type="NCBI Taxonomy" id="2799577"/>
    <lineage>
        <taxon>Bacteria</taxon>
        <taxon>Bacillati</taxon>
        <taxon>Bacillota</taxon>
        <taxon>Bacilli</taxon>
        <taxon>Lactobacillales</taxon>
        <taxon>Lactobacillaceae</taxon>
        <taxon>Lacticaseibacillus</taxon>
    </lineage>
</organism>
<dbReference type="NCBIfam" id="TIGR00765">
    <property type="entry name" value="yihY_not_rbn"/>
    <property type="match status" value="1"/>
</dbReference>
<sequence length="339" mass="37972">MNKETKHGAPRVHSTKLTAAEKEAVHSGQVPLASLPVARHIKLGEAIKLMIDRIMDAQIGSMAAALAYYTLLSLFPMFIVFGNLLPLFGFNYYQIQGYLGQIIPEDVMNFINPIIQNLIASSSGSVLSVAGVVTLWTAGMAVSGLKTGFNRAYEVDAKQNYLVQRLLSMLMIFTLVILLGSVMVAFTFGRQFLEWLVPQLGLSTQWLVTFNTWRWPVTLSALAIVVLVIDYFLPNARIHFWTVLPGGMVTIAGWLGLSQAFSWYMRYFGTRISTYGTLSTVIVLLLWLDFMAMLWLLGAVVNAIVAEYYGGRAKGSKGKVHDFVRRNQKQLKQRRLEHR</sequence>
<protein>
    <submittedName>
        <fullName evidence="7">YihY/virulence factor BrkB family protein</fullName>
    </submittedName>
</protein>
<keyword evidence="3 6" id="KW-0812">Transmembrane</keyword>
<evidence type="ECO:0000256" key="6">
    <source>
        <dbReference type="SAM" id="Phobius"/>
    </source>
</evidence>
<feature type="transmembrane region" description="Helical" evidence="6">
    <location>
        <begin position="166"/>
        <end position="193"/>
    </location>
</feature>
<dbReference type="EMBL" id="JBHTOA010000014">
    <property type="protein sequence ID" value="MFD1397979.1"/>
    <property type="molecule type" value="Genomic_DNA"/>
</dbReference>
<gene>
    <name evidence="7" type="ORF">ACFQ41_01495</name>
</gene>
<evidence type="ECO:0000256" key="5">
    <source>
        <dbReference type="ARBA" id="ARBA00023136"/>
    </source>
</evidence>
<proteinExistence type="predicted"/>
<dbReference type="Pfam" id="PF03631">
    <property type="entry name" value="Virul_fac_BrkB"/>
    <property type="match status" value="1"/>
</dbReference>
<dbReference type="PANTHER" id="PTHR30213">
    <property type="entry name" value="INNER MEMBRANE PROTEIN YHJD"/>
    <property type="match status" value="1"/>
</dbReference>
<evidence type="ECO:0000256" key="3">
    <source>
        <dbReference type="ARBA" id="ARBA00022692"/>
    </source>
</evidence>
<dbReference type="PIRSF" id="PIRSF035875">
    <property type="entry name" value="RNase_BN"/>
    <property type="match status" value="1"/>
</dbReference>
<comment type="caution">
    <text evidence="7">The sequence shown here is derived from an EMBL/GenBank/DDBJ whole genome shotgun (WGS) entry which is preliminary data.</text>
</comment>
<keyword evidence="4 6" id="KW-1133">Transmembrane helix</keyword>
<dbReference type="RefSeq" id="WP_204119647.1">
    <property type="nucleotide sequence ID" value="NZ_BOLV01000020.1"/>
</dbReference>
<dbReference type="Proteomes" id="UP001597199">
    <property type="component" value="Unassembled WGS sequence"/>
</dbReference>
<feature type="transmembrane region" description="Helical" evidence="6">
    <location>
        <begin position="213"/>
        <end position="233"/>
    </location>
</feature>
<feature type="transmembrane region" description="Helical" evidence="6">
    <location>
        <begin position="240"/>
        <end position="261"/>
    </location>
</feature>
<evidence type="ECO:0000256" key="4">
    <source>
        <dbReference type="ARBA" id="ARBA00022989"/>
    </source>
</evidence>
<evidence type="ECO:0000256" key="1">
    <source>
        <dbReference type="ARBA" id="ARBA00004651"/>
    </source>
</evidence>
<reference evidence="8" key="1">
    <citation type="journal article" date="2019" name="Int. J. Syst. Evol. Microbiol.">
        <title>The Global Catalogue of Microorganisms (GCM) 10K type strain sequencing project: providing services to taxonomists for standard genome sequencing and annotation.</title>
        <authorList>
            <consortium name="The Broad Institute Genomics Platform"/>
            <consortium name="The Broad Institute Genome Sequencing Center for Infectious Disease"/>
            <person name="Wu L."/>
            <person name="Ma J."/>
        </authorList>
    </citation>
    <scope>NUCLEOTIDE SEQUENCE [LARGE SCALE GENOMIC DNA]</scope>
    <source>
        <strain evidence="8">CCM 9110</strain>
    </source>
</reference>
<feature type="transmembrane region" description="Helical" evidence="6">
    <location>
        <begin position="281"/>
        <end position="309"/>
    </location>
</feature>
<dbReference type="InterPro" id="IPR017039">
    <property type="entry name" value="Virul_fac_BrkB"/>
</dbReference>
<dbReference type="PANTHER" id="PTHR30213:SF0">
    <property type="entry name" value="UPF0761 MEMBRANE PROTEIN YIHY"/>
    <property type="match status" value="1"/>
</dbReference>
<evidence type="ECO:0000313" key="8">
    <source>
        <dbReference type="Proteomes" id="UP001597199"/>
    </source>
</evidence>
<feature type="transmembrane region" description="Helical" evidence="6">
    <location>
        <begin position="126"/>
        <end position="145"/>
    </location>
</feature>
<feature type="transmembrane region" description="Helical" evidence="6">
    <location>
        <begin position="59"/>
        <end position="81"/>
    </location>
</feature>
<name>A0ABW4BBU6_9LACO</name>
<comment type="subcellular location">
    <subcellularLocation>
        <location evidence="1">Cell membrane</location>
        <topology evidence="1">Multi-pass membrane protein</topology>
    </subcellularLocation>
</comment>
<keyword evidence="8" id="KW-1185">Reference proteome</keyword>
<keyword evidence="2" id="KW-1003">Cell membrane</keyword>
<keyword evidence="5 6" id="KW-0472">Membrane</keyword>